<dbReference type="Proteomes" id="UP001162162">
    <property type="component" value="Unassembled WGS sequence"/>
</dbReference>
<keyword evidence="3" id="KW-1185">Reference proteome</keyword>
<evidence type="ECO:0000313" key="3">
    <source>
        <dbReference type="Proteomes" id="UP001162162"/>
    </source>
</evidence>
<feature type="compositionally biased region" description="Low complexity" evidence="1">
    <location>
        <begin position="169"/>
        <end position="183"/>
    </location>
</feature>
<protein>
    <submittedName>
        <fullName evidence="2">Uncharacterized protein</fullName>
    </submittedName>
</protein>
<name>A0AAV8Y5J0_9CUCU</name>
<evidence type="ECO:0000313" key="2">
    <source>
        <dbReference type="EMBL" id="KAJ8945923.1"/>
    </source>
</evidence>
<organism evidence="2 3">
    <name type="scientific">Aromia moschata</name>
    <dbReference type="NCBI Taxonomy" id="1265417"/>
    <lineage>
        <taxon>Eukaryota</taxon>
        <taxon>Metazoa</taxon>
        <taxon>Ecdysozoa</taxon>
        <taxon>Arthropoda</taxon>
        <taxon>Hexapoda</taxon>
        <taxon>Insecta</taxon>
        <taxon>Pterygota</taxon>
        <taxon>Neoptera</taxon>
        <taxon>Endopterygota</taxon>
        <taxon>Coleoptera</taxon>
        <taxon>Polyphaga</taxon>
        <taxon>Cucujiformia</taxon>
        <taxon>Chrysomeloidea</taxon>
        <taxon>Cerambycidae</taxon>
        <taxon>Cerambycinae</taxon>
        <taxon>Callichromatini</taxon>
        <taxon>Aromia</taxon>
    </lineage>
</organism>
<feature type="region of interest" description="Disordered" evidence="1">
    <location>
        <begin position="367"/>
        <end position="390"/>
    </location>
</feature>
<dbReference type="EMBL" id="JAPWTK010000202">
    <property type="protein sequence ID" value="KAJ8945923.1"/>
    <property type="molecule type" value="Genomic_DNA"/>
</dbReference>
<accession>A0AAV8Y5J0</accession>
<sequence length="436" mass="47922">MCSSRISEIPVENFVNQSKIETLQWQLKEIQKSREMYRAVMKQVVTFLEKAHHSLELLGCRMNRKNSVTRSKSEHQIVLESTRGHNDVSTLSTGLNGCLDDYLSFKDWRQTKEDAPSPDEVPPRSSPRRPSASYEQPSRCLTHVNRTSPRSTPSPSTTPSSWHSWPGVPQQQQHARAQAPPRRLLLAQPQTDLARDCVSDRPRGGQDLHGVQQEAVAAAGRDEGQAPAAVRRTAPGLGQGSVADSDTESPGGKAGKSEEKPASPATGSVSSMEDERVQLDEFVPGGGPAAGEFHHLGRAFAPRLTQASPTPALLPLWLSAGRASGIKCKNMMLSVSVAQWLCCGRVSTKTALLRSMLHNNSDYNSLNFSSDNSSSTDTTILSNGSCGRQELSQRKPVDEFRLWQKPSPTVHPAQHKRWNSSPSEDIRKQSLKVLWV</sequence>
<reference evidence="2" key="1">
    <citation type="journal article" date="2023" name="Insect Mol. Biol.">
        <title>Genome sequencing provides insights into the evolution of gene families encoding plant cell wall-degrading enzymes in longhorned beetles.</title>
        <authorList>
            <person name="Shin N.R."/>
            <person name="Okamura Y."/>
            <person name="Kirsch R."/>
            <person name="Pauchet Y."/>
        </authorList>
    </citation>
    <scope>NUCLEOTIDE SEQUENCE</scope>
    <source>
        <strain evidence="2">AMC_N1</strain>
    </source>
</reference>
<comment type="caution">
    <text evidence="2">The sequence shown here is derived from an EMBL/GenBank/DDBJ whole genome shotgun (WGS) entry which is preliminary data.</text>
</comment>
<feature type="compositionally biased region" description="Low complexity" evidence="1">
    <location>
        <begin position="367"/>
        <end position="383"/>
    </location>
</feature>
<proteinExistence type="predicted"/>
<gene>
    <name evidence="2" type="ORF">NQ318_016751</name>
</gene>
<feature type="region of interest" description="Disordered" evidence="1">
    <location>
        <begin position="111"/>
        <end position="183"/>
    </location>
</feature>
<feature type="region of interest" description="Disordered" evidence="1">
    <location>
        <begin position="215"/>
        <end position="274"/>
    </location>
</feature>
<feature type="compositionally biased region" description="Low complexity" evidence="1">
    <location>
        <begin position="146"/>
        <end position="161"/>
    </location>
</feature>
<evidence type="ECO:0000256" key="1">
    <source>
        <dbReference type="SAM" id="MobiDB-lite"/>
    </source>
</evidence>
<dbReference type="AlphaFoldDB" id="A0AAV8Y5J0"/>